<evidence type="ECO:0000259" key="5">
    <source>
        <dbReference type="Pfam" id="PF12146"/>
    </source>
</evidence>
<dbReference type="PANTHER" id="PTHR11614">
    <property type="entry name" value="PHOSPHOLIPASE-RELATED"/>
    <property type="match status" value="1"/>
</dbReference>
<dbReference type="InterPro" id="IPR029058">
    <property type="entry name" value="AB_hydrolase_fold"/>
</dbReference>
<dbReference type="EMBL" id="CP008947">
    <property type="protein sequence ID" value="AII08829.1"/>
    <property type="molecule type" value="Genomic_DNA"/>
</dbReference>
<evidence type="ECO:0000256" key="3">
    <source>
        <dbReference type="ARBA" id="ARBA00013254"/>
    </source>
</evidence>
<sequence length="279" mass="30867">MQHRESSFAGVGGIPIVYDVWLPERRPRGVLVLCHGFGEHARRYDHVIERLGELDLAIYAPDHRGHGRSGGKRVHLKDWTEFTDDLHQLFGIASTDWPGTDRFLLGHSMGGSIALTYALDHQQDLKALMLSGPAVDVTSGTPRIVVEIGKLVGRFLPGVPVESLDAKLVSRDPAVVSAYEEDPLVHHGKVPAGIARGMILAAERLPERLPSLTVPLLLQHGRDDGLASVHGTELIAEYVGSEDLTVEIYENLFHEVFNEPENEEVLDDLVEWLRPRVQA</sequence>
<dbReference type="InterPro" id="IPR051044">
    <property type="entry name" value="MAG_DAG_Lipase"/>
</dbReference>
<dbReference type="EC" id="3.1.1.23" evidence="3"/>
<organism evidence="6 7">
    <name type="scientific">Rhodococcus opacus</name>
    <name type="common">Nocardia opaca</name>
    <dbReference type="NCBI Taxonomy" id="37919"/>
    <lineage>
        <taxon>Bacteria</taxon>
        <taxon>Bacillati</taxon>
        <taxon>Actinomycetota</taxon>
        <taxon>Actinomycetes</taxon>
        <taxon>Mycobacteriales</taxon>
        <taxon>Nocardiaceae</taxon>
        <taxon>Rhodococcus</taxon>
    </lineage>
</organism>
<dbReference type="Pfam" id="PF12146">
    <property type="entry name" value="Hydrolase_4"/>
    <property type="match status" value="1"/>
</dbReference>
<evidence type="ECO:0000256" key="4">
    <source>
        <dbReference type="ARBA" id="ARBA00071261"/>
    </source>
</evidence>
<evidence type="ECO:0000313" key="6">
    <source>
        <dbReference type="EMBL" id="AII08829.1"/>
    </source>
</evidence>
<dbReference type="Proteomes" id="UP000028488">
    <property type="component" value="Chromosome"/>
</dbReference>
<dbReference type="GO" id="GO:0047372">
    <property type="term" value="F:monoacylglycerol lipase activity"/>
    <property type="evidence" value="ECO:0007669"/>
    <property type="project" value="UniProtKB-EC"/>
</dbReference>
<dbReference type="SUPFAM" id="SSF53474">
    <property type="entry name" value="alpha/beta-Hydrolases"/>
    <property type="match status" value="1"/>
</dbReference>
<dbReference type="eggNOG" id="COG2267">
    <property type="taxonomic scope" value="Bacteria"/>
</dbReference>
<evidence type="ECO:0000256" key="2">
    <source>
        <dbReference type="ARBA" id="ARBA00008645"/>
    </source>
</evidence>
<dbReference type="InterPro" id="IPR000073">
    <property type="entry name" value="AB_hydrolase_1"/>
</dbReference>
<dbReference type="Gene3D" id="3.40.50.1820">
    <property type="entry name" value="alpha/beta hydrolase"/>
    <property type="match status" value="1"/>
</dbReference>
<evidence type="ECO:0000256" key="1">
    <source>
        <dbReference type="ARBA" id="ARBA00001613"/>
    </source>
</evidence>
<protein>
    <recommendedName>
        <fullName evidence="4">Monoacylglycerol lipase</fullName>
        <ecNumber evidence="3">3.1.1.23</ecNumber>
    </recommendedName>
</protein>
<keyword evidence="6" id="KW-0378">Hydrolase</keyword>
<dbReference type="InterPro" id="IPR022742">
    <property type="entry name" value="Hydrolase_4"/>
</dbReference>
<accession>A0A076EZN9</accession>
<comment type="similarity">
    <text evidence="2">Belongs to the AB hydrolase superfamily.</text>
</comment>
<gene>
    <name evidence="6" type="ORF">EP51_31065</name>
</gene>
<evidence type="ECO:0000313" key="7">
    <source>
        <dbReference type="Proteomes" id="UP000028488"/>
    </source>
</evidence>
<feature type="domain" description="Serine aminopeptidase S33" evidence="5">
    <location>
        <begin position="26"/>
        <end position="261"/>
    </location>
</feature>
<dbReference type="PRINTS" id="PR00111">
    <property type="entry name" value="ABHYDROLASE"/>
</dbReference>
<dbReference type="AlphaFoldDB" id="A0A076EZN9"/>
<proteinExistence type="inferred from homology"/>
<name>A0A076EZN9_RHOOP</name>
<dbReference type="FunFam" id="3.40.50.1820:FF:000117">
    <property type="entry name" value="Monoglyceride lipase, putative"/>
    <property type="match status" value="1"/>
</dbReference>
<comment type="catalytic activity">
    <reaction evidence="1">
        <text>Hydrolyzes glycerol monoesters of long-chain fatty acids.</text>
        <dbReference type="EC" id="3.1.1.23"/>
    </reaction>
</comment>
<reference evidence="6 7" key="1">
    <citation type="submission" date="2014-07" db="EMBL/GenBank/DDBJ databases">
        <title>Genome Sequence of Rhodococcus opacus Strain R7, a Biodegrader of Mono- and Polycyclic Aromatic Hydrocarbons.</title>
        <authorList>
            <person name="Di Gennaro P."/>
            <person name="Zampolli J."/>
            <person name="Presti I."/>
            <person name="Cappelletti M."/>
            <person name="D'Ursi P."/>
            <person name="Orro A."/>
            <person name="Mezzelani A."/>
            <person name="Milanesi L."/>
        </authorList>
    </citation>
    <scope>NUCLEOTIDE SEQUENCE [LARGE SCALE GENOMIC DNA]</scope>
    <source>
        <strain evidence="6 7">R7</strain>
    </source>
</reference>
<dbReference type="RefSeq" id="WP_037230968.1">
    <property type="nucleotide sequence ID" value="NZ_CP008947.1"/>
</dbReference>